<evidence type="ECO:0000313" key="1">
    <source>
        <dbReference type="EMBL" id="CAK8998776.1"/>
    </source>
</evidence>
<accession>A0ABP0I884</accession>
<name>A0ABP0I884_9DINO</name>
<keyword evidence="2" id="KW-1185">Reference proteome</keyword>
<sequence length="238" mass="26259">MESCDSPLESFIESTSVLEQQILQLLHTLAGSSEAIRNSLARQKEHSVALWSPQRFTTCGEAKEGLELPGELASPRPTTFTSIVPAQRGGLSPPVPTVSAVSVGVCRHTVQQAVHSAAKEPEVKEVDPGQTVFIDAKALKKKLKEDLCKESYDVCKMYHTDGFCQRVARSRSLELMTFVVLAANALWTGLEMELNDATVIQEAHPAIIVIENLFVLFFSFELAVRFGAFRRTPLALWM</sequence>
<dbReference type="Proteomes" id="UP001642464">
    <property type="component" value="Unassembled WGS sequence"/>
</dbReference>
<organism evidence="1 2">
    <name type="scientific">Durusdinium trenchii</name>
    <dbReference type="NCBI Taxonomy" id="1381693"/>
    <lineage>
        <taxon>Eukaryota</taxon>
        <taxon>Sar</taxon>
        <taxon>Alveolata</taxon>
        <taxon>Dinophyceae</taxon>
        <taxon>Suessiales</taxon>
        <taxon>Symbiodiniaceae</taxon>
        <taxon>Durusdinium</taxon>
    </lineage>
</organism>
<keyword evidence="1" id="KW-0813">Transport</keyword>
<keyword evidence="1" id="KW-0406">Ion transport</keyword>
<reference evidence="1 2" key="1">
    <citation type="submission" date="2024-02" db="EMBL/GenBank/DDBJ databases">
        <authorList>
            <person name="Chen Y."/>
            <person name="Shah S."/>
            <person name="Dougan E. K."/>
            <person name="Thang M."/>
            <person name="Chan C."/>
        </authorList>
    </citation>
    <scope>NUCLEOTIDE SEQUENCE [LARGE SCALE GENOMIC DNA]</scope>
</reference>
<dbReference type="EMBL" id="CAXAMM010003150">
    <property type="protein sequence ID" value="CAK8998776.1"/>
    <property type="molecule type" value="Genomic_DNA"/>
</dbReference>
<keyword evidence="1" id="KW-0407">Ion channel</keyword>
<feature type="non-terminal residue" evidence="1">
    <location>
        <position position="238"/>
    </location>
</feature>
<comment type="caution">
    <text evidence="1">The sequence shown here is derived from an EMBL/GenBank/DDBJ whole genome shotgun (WGS) entry which is preliminary data.</text>
</comment>
<protein>
    <submittedName>
        <fullName evidence="1">Sodium channel protein 60E</fullName>
    </submittedName>
</protein>
<dbReference type="GO" id="GO:0034220">
    <property type="term" value="P:monoatomic ion transmembrane transport"/>
    <property type="evidence" value="ECO:0007669"/>
    <property type="project" value="UniProtKB-KW"/>
</dbReference>
<evidence type="ECO:0000313" key="2">
    <source>
        <dbReference type="Proteomes" id="UP001642464"/>
    </source>
</evidence>
<proteinExistence type="predicted"/>
<gene>
    <name evidence="1" type="ORF">SCF082_LOCUS5777</name>
</gene>